<evidence type="ECO:0000256" key="1">
    <source>
        <dbReference type="ARBA" id="ARBA00007274"/>
    </source>
</evidence>
<keyword evidence="2" id="KW-0808">Transferase</keyword>
<sequence>MKKKILQELYYFILASTLFQLPLLRKLKLIFFKKYHKGKYIVKFGTSVLVKPAHSTSNSFFTFGKDLKIGSGAYIDYTGGVEVEDSVTISERAMVFTHDHNIDKSDDWQKDGINHSSLLIKQYAWIGANSLILSKVTTIGKGAVIASGAVVTKDVPDYAIVGGNPAKVIKYRKISNNE</sequence>
<dbReference type="EMBL" id="APPZ01000009">
    <property type="protein sequence ID" value="ENV71567.1"/>
    <property type="molecule type" value="Genomic_DNA"/>
</dbReference>
<evidence type="ECO:0000313" key="4">
    <source>
        <dbReference type="EMBL" id="ENV71567.1"/>
    </source>
</evidence>
<dbReference type="InterPro" id="IPR011004">
    <property type="entry name" value="Trimer_LpxA-like_sf"/>
</dbReference>
<keyword evidence="3" id="KW-1133">Transmembrane helix</keyword>
<dbReference type="CDD" id="cd04647">
    <property type="entry name" value="LbH_MAT_like"/>
    <property type="match status" value="1"/>
</dbReference>
<organism evidence="4 5">
    <name type="scientific">Acinetobacter johnsonii ANC 3681</name>
    <dbReference type="NCBI Taxonomy" id="1217662"/>
    <lineage>
        <taxon>Bacteria</taxon>
        <taxon>Pseudomonadati</taxon>
        <taxon>Pseudomonadota</taxon>
        <taxon>Gammaproteobacteria</taxon>
        <taxon>Moraxellales</taxon>
        <taxon>Moraxellaceae</taxon>
        <taxon>Acinetobacter</taxon>
    </lineage>
</organism>
<evidence type="ECO:0000256" key="3">
    <source>
        <dbReference type="SAM" id="Phobius"/>
    </source>
</evidence>
<dbReference type="PANTHER" id="PTHR23416:SF23">
    <property type="entry name" value="ACETYLTRANSFERASE C18B11.09C-RELATED"/>
    <property type="match status" value="1"/>
</dbReference>
<dbReference type="PANTHER" id="PTHR23416">
    <property type="entry name" value="SIALIC ACID SYNTHASE-RELATED"/>
    <property type="match status" value="1"/>
</dbReference>
<keyword evidence="3" id="KW-0472">Membrane</keyword>
<feature type="transmembrane region" description="Helical" evidence="3">
    <location>
        <begin position="6"/>
        <end position="24"/>
    </location>
</feature>
<comment type="caution">
    <text evidence="4">The sequence shown here is derived from an EMBL/GenBank/DDBJ whole genome shotgun (WGS) entry which is preliminary data.</text>
</comment>
<dbReference type="Gene3D" id="2.160.10.10">
    <property type="entry name" value="Hexapeptide repeat proteins"/>
    <property type="match status" value="1"/>
</dbReference>
<keyword evidence="3" id="KW-0812">Transmembrane</keyword>
<dbReference type="InterPro" id="IPR051159">
    <property type="entry name" value="Hexapeptide_acetyltransf"/>
</dbReference>
<dbReference type="GO" id="GO:0005829">
    <property type="term" value="C:cytosol"/>
    <property type="evidence" value="ECO:0007669"/>
    <property type="project" value="TreeGrafter"/>
</dbReference>
<dbReference type="Proteomes" id="UP000018444">
    <property type="component" value="Unassembled WGS sequence"/>
</dbReference>
<evidence type="ECO:0000256" key="2">
    <source>
        <dbReference type="ARBA" id="ARBA00022679"/>
    </source>
</evidence>
<name>N9BDB1_ACIJO</name>
<dbReference type="GO" id="GO:0008374">
    <property type="term" value="F:O-acyltransferase activity"/>
    <property type="evidence" value="ECO:0007669"/>
    <property type="project" value="TreeGrafter"/>
</dbReference>
<evidence type="ECO:0000313" key="5">
    <source>
        <dbReference type="Proteomes" id="UP000018444"/>
    </source>
</evidence>
<accession>N9BDB1</accession>
<dbReference type="HOGENOM" id="CLU_051638_7_3_6"/>
<protein>
    <recommendedName>
        <fullName evidence="6">Maltose/galactoside acetyltransferase domain-containing protein</fullName>
    </recommendedName>
</protein>
<evidence type="ECO:0008006" key="6">
    <source>
        <dbReference type="Google" id="ProtNLM"/>
    </source>
</evidence>
<dbReference type="SUPFAM" id="SSF51161">
    <property type="entry name" value="Trimeric LpxA-like enzymes"/>
    <property type="match status" value="1"/>
</dbReference>
<dbReference type="AlphaFoldDB" id="N9BDB1"/>
<reference evidence="4 5" key="1">
    <citation type="submission" date="2013-02" db="EMBL/GenBank/DDBJ databases">
        <title>The Genome Sequence of Acinetobacter johnsonii ANC 3681.</title>
        <authorList>
            <consortium name="The Broad Institute Genome Sequencing Platform"/>
            <consortium name="The Broad Institute Genome Sequencing Center for Infectious Disease"/>
            <person name="Cerqueira G."/>
            <person name="Feldgarden M."/>
            <person name="Courvalin P."/>
            <person name="Perichon B."/>
            <person name="Grillot-Courvalin C."/>
            <person name="Clermont D."/>
            <person name="Rocha E."/>
            <person name="Yoon E.-J."/>
            <person name="Nemec A."/>
            <person name="Walker B."/>
            <person name="Young S.K."/>
            <person name="Zeng Q."/>
            <person name="Gargeya S."/>
            <person name="Fitzgerald M."/>
            <person name="Haas B."/>
            <person name="Abouelleil A."/>
            <person name="Alvarado L."/>
            <person name="Arachchi H.M."/>
            <person name="Berlin A.M."/>
            <person name="Chapman S.B."/>
            <person name="Dewar J."/>
            <person name="Goldberg J."/>
            <person name="Griggs A."/>
            <person name="Gujja S."/>
            <person name="Hansen M."/>
            <person name="Howarth C."/>
            <person name="Imamovic A."/>
            <person name="Larimer J."/>
            <person name="McCowan C."/>
            <person name="Murphy C."/>
            <person name="Neiman D."/>
            <person name="Pearson M."/>
            <person name="Priest M."/>
            <person name="Roberts A."/>
            <person name="Saif S."/>
            <person name="Shea T."/>
            <person name="Sisk P."/>
            <person name="Sykes S."/>
            <person name="Wortman J."/>
            <person name="Nusbaum C."/>
            <person name="Birren B."/>
        </authorList>
    </citation>
    <scope>NUCLEOTIDE SEQUENCE [LARGE SCALE GENOMIC DNA]</scope>
    <source>
        <strain evidence="4 5">ANC 3681</strain>
    </source>
</reference>
<comment type="similarity">
    <text evidence="1">Belongs to the transferase hexapeptide repeat family.</text>
</comment>
<proteinExistence type="inferred from homology"/>
<gene>
    <name evidence="4" type="ORF">F946_02926</name>
</gene>